<dbReference type="Proteomes" id="UP000718012">
    <property type="component" value="Unassembled WGS sequence"/>
</dbReference>
<accession>A0A921FDJ0</accession>
<protein>
    <submittedName>
        <fullName evidence="1">Uncharacterized protein</fullName>
    </submittedName>
</protein>
<reference evidence="1" key="2">
    <citation type="submission" date="2021-09" db="EMBL/GenBank/DDBJ databases">
        <authorList>
            <person name="Gilroy R."/>
        </authorList>
    </citation>
    <scope>NUCLEOTIDE SEQUENCE</scope>
    <source>
        <strain evidence="1">CHK165-8395</strain>
    </source>
</reference>
<organism evidence="1 2">
    <name type="scientific">Phocaeicola coprocola</name>
    <dbReference type="NCBI Taxonomy" id="310298"/>
    <lineage>
        <taxon>Bacteria</taxon>
        <taxon>Pseudomonadati</taxon>
        <taxon>Bacteroidota</taxon>
        <taxon>Bacteroidia</taxon>
        <taxon>Bacteroidales</taxon>
        <taxon>Bacteroidaceae</taxon>
        <taxon>Phocaeicola</taxon>
    </lineage>
</organism>
<evidence type="ECO:0000313" key="2">
    <source>
        <dbReference type="Proteomes" id="UP000718012"/>
    </source>
</evidence>
<dbReference type="AlphaFoldDB" id="A0A921FDJ0"/>
<dbReference type="EMBL" id="DYXD01000061">
    <property type="protein sequence ID" value="HJF07155.1"/>
    <property type="molecule type" value="Genomic_DNA"/>
</dbReference>
<proteinExistence type="predicted"/>
<reference evidence="1" key="1">
    <citation type="journal article" date="2021" name="PeerJ">
        <title>Extensive microbial diversity within the chicken gut microbiome revealed by metagenomics and culture.</title>
        <authorList>
            <person name="Gilroy R."/>
            <person name="Ravi A."/>
            <person name="Getino M."/>
            <person name="Pursley I."/>
            <person name="Horton D.L."/>
            <person name="Alikhan N.F."/>
            <person name="Baker D."/>
            <person name="Gharbi K."/>
            <person name="Hall N."/>
            <person name="Watson M."/>
            <person name="Adriaenssens E.M."/>
            <person name="Foster-Nyarko E."/>
            <person name="Jarju S."/>
            <person name="Secka A."/>
            <person name="Antonio M."/>
            <person name="Oren A."/>
            <person name="Chaudhuri R.R."/>
            <person name="La Ragione R."/>
            <person name="Hildebrand F."/>
            <person name="Pallen M.J."/>
        </authorList>
    </citation>
    <scope>NUCLEOTIDE SEQUENCE</scope>
    <source>
        <strain evidence="1">CHK165-8395</strain>
    </source>
</reference>
<name>A0A921FDJ0_9BACT</name>
<sequence>MKKSIFFKMVFFIATAIMSLPIYAENWHSSFSSFSYEGMHYKKNRIAIDLGVGGAKGGGGFDLGVRYQRNFAPFLGWDAISVKAAFPTKNTFDENPNLQIMTGVRGTTPNFFKDMSGYLSIALGYGFSTDSSAMNNDGGVCFEIGPGINLCKNIYVGYAFNLQKINVSIDGQNVSSNGKLHYFRLGFVF</sequence>
<evidence type="ECO:0000313" key="1">
    <source>
        <dbReference type="EMBL" id="HJF07155.1"/>
    </source>
</evidence>
<comment type="caution">
    <text evidence="1">The sequence shown here is derived from an EMBL/GenBank/DDBJ whole genome shotgun (WGS) entry which is preliminary data.</text>
</comment>
<gene>
    <name evidence="1" type="ORF">K8U81_03045</name>
</gene>